<comment type="caution">
    <text evidence="2">The sequence shown here is derived from an EMBL/GenBank/DDBJ whole genome shotgun (WGS) entry which is preliminary data.</text>
</comment>
<protein>
    <recommendedName>
        <fullName evidence="1">Metallo-beta-lactamase domain-containing protein</fullName>
    </recommendedName>
</protein>
<organism evidence="2 3">
    <name type="scientific">Methanocalculus chunghsingensis</name>
    <dbReference type="NCBI Taxonomy" id="156457"/>
    <lineage>
        <taxon>Archaea</taxon>
        <taxon>Methanobacteriati</taxon>
        <taxon>Methanobacteriota</taxon>
        <taxon>Stenosarchaea group</taxon>
        <taxon>Methanomicrobia</taxon>
        <taxon>Methanomicrobiales</taxon>
        <taxon>Methanocalculaceae</taxon>
        <taxon>Methanocalculus</taxon>
    </lineage>
</organism>
<dbReference type="Pfam" id="PF00753">
    <property type="entry name" value="Lactamase_B"/>
    <property type="match status" value="1"/>
</dbReference>
<proteinExistence type="predicted"/>
<dbReference type="Proteomes" id="UP000730161">
    <property type="component" value="Unassembled WGS sequence"/>
</dbReference>
<dbReference type="RefSeq" id="WP_211531231.1">
    <property type="nucleotide sequence ID" value="NZ_JWHL01000014.1"/>
</dbReference>
<accession>A0A8J7WB88</accession>
<evidence type="ECO:0000313" key="2">
    <source>
        <dbReference type="EMBL" id="MBR1369517.1"/>
    </source>
</evidence>
<reference evidence="2" key="1">
    <citation type="submission" date="2014-12" db="EMBL/GenBank/DDBJ databases">
        <authorList>
            <person name="Huang H.-H."/>
            <person name="Chen S.-C."/>
            <person name="Lai M.-C."/>
        </authorList>
    </citation>
    <scope>NUCLEOTIDE SEQUENCE</scope>
    <source>
        <strain evidence="2">K1F9705b</strain>
    </source>
</reference>
<dbReference type="PANTHER" id="PTHR23131:SF0">
    <property type="entry name" value="ENDORIBONUCLEASE LACTB2"/>
    <property type="match status" value="1"/>
</dbReference>
<dbReference type="OrthoDB" id="197151at2157"/>
<sequence length="202" mass="22316">MKIYNLTEKSSIYTSNAYLITGTWCSLDTRNTLIDTGRDPAIIEAIHAASTGVGKRKLDQVIITHSHYDHASLLPRIRELFCPVVYAFSGHLEGVDTVVRGGERLKAGDRIFEVIHTPGHSHDSICFFCEEDGVLFAGDTPLVIRSRGGTYEEGFIQALADICQRDVRAIYFGHGPPLLENCNQVLQTSLGNVRAGRRADKV</sequence>
<dbReference type="AlphaFoldDB" id="A0A8J7WB88"/>
<dbReference type="EMBL" id="JWHL01000014">
    <property type="protein sequence ID" value="MBR1369517.1"/>
    <property type="molecule type" value="Genomic_DNA"/>
</dbReference>
<name>A0A8J7WB88_9EURY</name>
<keyword evidence="3" id="KW-1185">Reference proteome</keyword>
<evidence type="ECO:0000259" key="1">
    <source>
        <dbReference type="SMART" id="SM00849"/>
    </source>
</evidence>
<gene>
    <name evidence="2" type="ORF">RJ53_08445</name>
</gene>
<dbReference type="InterPro" id="IPR001279">
    <property type="entry name" value="Metallo-B-lactamas"/>
</dbReference>
<dbReference type="InterPro" id="IPR036866">
    <property type="entry name" value="RibonucZ/Hydroxyglut_hydro"/>
</dbReference>
<feature type="domain" description="Metallo-beta-lactamase" evidence="1">
    <location>
        <begin position="14"/>
        <end position="174"/>
    </location>
</feature>
<dbReference type="SMART" id="SM00849">
    <property type="entry name" value="Lactamase_B"/>
    <property type="match status" value="1"/>
</dbReference>
<evidence type="ECO:0000313" key="3">
    <source>
        <dbReference type="Proteomes" id="UP000730161"/>
    </source>
</evidence>
<dbReference type="Gene3D" id="3.60.15.10">
    <property type="entry name" value="Ribonuclease Z/Hydroxyacylglutathione hydrolase-like"/>
    <property type="match status" value="1"/>
</dbReference>
<dbReference type="InterPro" id="IPR050662">
    <property type="entry name" value="Sec-metab_biosynth-thioest"/>
</dbReference>
<dbReference type="PANTHER" id="PTHR23131">
    <property type="entry name" value="ENDORIBONUCLEASE LACTB2"/>
    <property type="match status" value="1"/>
</dbReference>
<dbReference type="SUPFAM" id="SSF56281">
    <property type="entry name" value="Metallo-hydrolase/oxidoreductase"/>
    <property type="match status" value="1"/>
</dbReference>